<keyword evidence="2" id="KW-1185">Reference proteome</keyword>
<accession>A0ABP1KHH8</accession>
<name>A0ABP1KHH8_9EUKA</name>
<evidence type="ECO:0000313" key="2">
    <source>
        <dbReference type="Proteomes" id="UP001642409"/>
    </source>
</evidence>
<protein>
    <submittedName>
        <fullName evidence="1">Hypothetical_protein</fullName>
    </submittedName>
</protein>
<comment type="caution">
    <text evidence="1">The sequence shown here is derived from an EMBL/GenBank/DDBJ whole genome shotgun (WGS) entry which is preliminary data.</text>
</comment>
<reference evidence="1 2" key="1">
    <citation type="submission" date="2024-07" db="EMBL/GenBank/DDBJ databases">
        <authorList>
            <person name="Akdeniz Z."/>
        </authorList>
    </citation>
    <scope>NUCLEOTIDE SEQUENCE [LARGE SCALE GENOMIC DNA]</scope>
</reference>
<dbReference type="Proteomes" id="UP001642409">
    <property type="component" value="Unassembled WGS sequence"/>
</dbReference>
<evidence type="ECO:0000313" key="1">
    <source>
        <dbReference type="EMBL" id="CAL6062131.1"/>
    </source>
</evidence>
<proteinExistence type="predicted"/>
<dbReference type="EMBL" id="CAXDID020000238">
    <property type="protein sequence ID" value="CAL6062131.1"/>
    <property type="molecule type" value="Genomic_DNA"/>
</dbReference>
<organism evidence="1 2">
    <name type="scientific">Hexamita inflata</name>
    <dbReference type="NCBI Taxonomy" id="28002"/>
    <lineage>
        <taxon>Eukaryota</taxon>
        <taxon>Metamonada</taxon>
        <taxon>Diplomonadida</taxon>
        <taxon>Hexamitidae</taxon>
        <taxon>Hexamitinae</taxon>
        <taxon>Hexamita</taxon>
    </lineage>
</organism>
<sequence length="101" mass="11715">MLNTRTNISELTKYTLVLCYQSNFGAKFHILNCARFNMVQTGILQQLYEYLSNWILAQFLIFKDILVYTNNSDIVGKGIKQFYQPGIIDIVASSCRKQQHN</sequence>
<gene>
    <name evidence="1" type="ORF">HINF_LOCUS50040</name>
</gene>